<dbReference type="Proteomes" id="UP001216440">
    <property type="component" value="Plasmid punmamed2"/>
</dbReference>
<evidence type="ECO:0000313" key="1">
    <source>
        <dbReference type="EMBL" id="WGD38713.1"/>
    </source>
</evidence>
<dbReference type="Proteomes" id="UP001216440">
    <property type="component" value="Chromosome"/>
</dbReference>
<evidence type="ECO:0000313" key="2">
    <source>
        <dbReference type="EMBL" id="WGD44733.1"/>
    </source>
</evidence>
<geneLocation type="plasmid" evidence="3 4">
    <name>punmamed2</name>
</geneLocation>
<gene>
    <name evidence="1" type="ORF">PYS65_00130</name>
    <name evidence="2" type="ORF">PYS65_33985</name>
    <name evidence="3" type="ORF">PYS65_34635</name>
</gene>
<organism evidence="1 4">
    <name type="scientific">Streptomyces cathayae</name>
    <dbReference type="NCBI Taxonomy" id="3031124"/>
    <lineage>
        <taxon>Bacteria</taxon>
        <taxon>Bacillati</taxon>
        <taxon>Actinomycetota</taxon>
        <taxon>Actinomycetes</taxon>
        <taxon>Kitasatosporales</taxon>
        <taxon>Streptomycetaceae</taxon>
        <taxon>Streptomyces</taxon>
    </lineage>
</organism>
<dbReference type="EMBL" id="CP121683">
    <property type="protein sequence ID" value="WGD45224.1"/>
    <property type="molecule type" value="Genomic_DNA"/>
</dbReference>
<accession>A0ABY8JWP6</accession>
<name>A0ABY8JWP6_9ACTN</name>
<proteinExistence type="predicted"/>
<evidence type="ECO:0000313" key="3">
    <source>
        <dbReference type="EMBL" id="WGD45224.1"/>
    </source>
</evidence>
<sequence length="235" mass="26472">MEVRVRHRDDLGRERLVSAAVLRGTPVEEWPVLNEQRPYKGRKSKVSRWWSSTTKKDILCRSKEHAFAAMFLDRDPDIAYLGAASLQLEYGVGEGKVVVEPAFLARTVGGQRVFYFYSPAWREPDEQEWAVARAAADDAGWEVRAAYAPAGQLRRNVYIVSQFRHDEYPDEAAKGALLEVFARPRSAGEGADAAGLPPGQGRARCWHLLWTGALTCDWERPLTPDSMVWAVQEAR</sequence>
<keyword evidence="3" id="KW-0614">Plasmid</keyword>
<dbReference type="EMBL" id="CP121682">
    <property type="protein sequence ID" value="WGD44733.1"/>
    <property type="molecule type" value="Genomic_DNA"/>
</dbReference>
<dbReference type="EMBL" id="CP121682">
    <property type="protein sequence ID" value="WGD38713.1"/>
    <property type="molecule type" value="Genomic_DNA"/>
</dbReference>
<protein>
    <submittedName>
        <fullName evidence="1">Uncharacterized protein</fullName>
    </submittedName>
</protein>
<evidence type="ECO:0000313" key="4">
    <source>
        <dbReference type="Proteomes" id="UP001216440"/>
    </source>
</evidence>
<reference evidence="1 4" key="1">
    <citation type="submission" date="2023-03" db="EMBL/GenBank/DDBJ databases">
        <authorList>
            <person name="Mo P."/>
        </authorList>
    </citation>
    <scope>NUCLEOTIDE SEQUENCE [LARGE SCALE GENOMIC DNA]</scope>
    <source>
        <strain evidence="1 4">HUAS 5</strain>
        <plasmid evidence="3 4">punmamed2</plasmid>
    </source>
</reference>
<dbReference type="RefSeq" id="WP_279331607.1">
    <property type="nucleotide sequence ID" value="NZ_CP121682.1"/>
</dbReference>
<keyword evidence="4" id="KW-1185">Reference proteome</keyword>